<evidence type="ECO:0000256" key="1">
    <source>
        <dbReference type="ARBA" id="ARBA00004651"/>
    </source>
</evidence>
<evidence type="ECO:0000259" key="10">
    <source>
        <dbReference type="PROSITE" id="PS50893"/>
    </source>
</evidence>
<dbReference type="InterPro" id="IPR003593">
    <property type="entry name" value="AAA+_ATPase"/>
</dbReference>
<dbReference type="PANTHER" id="PTHR43394:SF1">
    <property type="entry name" value="ATP-BINDING CASSETTE SUB-FAMILY B MEMBER 10, MITOCHONDRIAL"/>
    <property type="match status" value="1"/>
</dbReference>
<dbReference type="Gene3D" id="3.40.50.300">
    <property type="entry name" value="P-loop containing nucleotide triphosphate hydrolases"/>
    <property type="match status" value="1"/>
</dbReference>
<evidence type="ECO:0000256" key="3">
    <source>
        <dbReference type="ARBA" id="ARBA00022475"/>
    </source>
</evidence>
<feature type="transmembrane region" description="Helical" evidence="9">
    <location>
        <begin position="267"/>
        <end position="292"/>
    </location>
</feature>
<gene>
    <name evidence="12" type="ORF">CY96_27570</name>
</gene>
<dbReference type="Pfam" id="PF00005">
    <property type="entry name" value="ABC_tran"/>
    <property type="match status" value="1"/>
</dbReference>
<keyword evidence="4 9" id="KW-0812">Transmembrane</keyword>
<dbReference type="PANTHER" id="PTHR43394">
    <property type="entry name" value="ATP-DEPENDENT PERMEASE MDL1, MITOCHONDRIAL"/>
    <property type="match status" value="1"/>
</dbReference>
<comment type="subcellular location">
    <subcellularLocation>
        <location evidence="1">Cell membrane</location>
        <topology evidence="1">Multi-pass membrane protein</topology>
    </subcellularLocation>
</comment>
<proteinExistence type="predicted"/>
<evidence type="ECO:0000256" key="5">
    <source>
        <dbReference type="ARBA" id="ARBA00022741"/>
    </source>
</evidence>
<dbReference type="PROSITE" id="PS00211">
    <property type="entry name" value="ABC_TRANSPORTER_1"/>
    <property type="match status" value="1"/>
</dbReference>
<keyword evidence="2" id="KW-0813">Transport</keyword>
<dbReference type="EMBL" id="CP007513">
    <property type="protein sequence ID" value="AHX21604.1"/>
    <property type="molecule type" value="Genomic_DNA"/>
</dbReference>
<name>A0A9W3L0N2_9BACI</name>
<dbReference type="InterPro" id="IPR017871">
    <property type="entry name" value="ABC_transporter-like_CS"/>
</dbReference>
<feature type="transmembrane region" description="Helical" evidence="9">
    <location>
        <begin position="182"/>
        <end position="200"/>
    </location>
</feature>
<keyword evidence="6 12" id="KW-0067">ATP-binding</keyword>
<evidence type="ECO:0000256" key="4">
    <source>
        <dbReference type="ARBA" id="ARBA00022692"/>
    </source>
</evidence>
<protein>
    <submittedName>
        <fullName evidence="12">ABC transporter ATP-binding protein</fullName>
    </submittedName>
</protein>
<dbReference type="GO" id="GO:0005886">
    <property type="term" value="C:plasma membrane"/>
    <property type="evidence" value="ECO:0007669"/>
    <property type="project" value="UniProtKB-SubCell"/>
</dbReference>
<evidence type="ECO:0000259" key="11">
    <source>
        <dbReference type="PROSITE" id="PS50929"/>
    </source>
</evidence>
<evidence type="ECO:0000256" key="9">
    <source>
        <dbReference type="SAM" id="Phobius"/>
    </source>
</evidence>
<accession>A0A9W3L0N2</accession>
<feature type="transmembrane region" description="Helical" evidence="9">
    <location>
        <begin position="36"/>
        <end position="59"/>
    </location>
</feature>
<keyword evidence="13" id="KW-1185">Reference proteome</keyword>
<feature type="domain" description="ABC transporter" evidence="10">
    <location>
        <begin position="367"/>
        <end position="607"/>
    </location>
</feature>
<dbReference type="FunFam" id="3.40.50.300:FF:000854">
    <property type="entry name" value="Multidrug ABC transporter ATP-binding protein"/>
    <property type="match status" value="1"/>
</dbReference>
<sequence>MTMQVDQTDKSVSLQNIIFAFSYWPRIFLFLWRANYVYLIFILLISLCRGLIPAVLLLATQNIVNSVSETMGTVNFSSTAETVLLFIALTIFNEFLSILETHFTSIYKTNISNHINVEIFEKVGKLCLEDFENAEVQDQLQRSQQEANYRPFEIFQQILSIFTGCVTLFSSAAILINWNWSIALSLGLIPILFFFAYLHLGKKEFVIHYNRIPRYRKSWYLTYLLTRDSSFKEAKLYQLHGHFLNDYQNIINDFLNEDKSLAKKRTILSLFSQIISNVLIGGIIMYIAFAAFKGEINLGNLVAYISAVTLTYNNSQNIMFNIVNICKNNLYIEQLFSFLDYPVKEVDNKVIGNKVNNKILKKPIESIEFKNVSFKYPETDHYALKNVSFSLKKGETLALVGRNGSGKSTLVKLLTLLYANFEGDILINGRNIKDIPPTKLYSEIGMVFQDFVQYEMSLRNNVGFGDIENLENDVKIKKSLFNAGLPNLTEKLPQKLETQLGKYFQEGNQLSGGQWQRVAISRAFMRDASLYILDEPSAALDPKAEADIFQRFYTLVANKIGIFISHRYTTLRYASKIIVLEEGVIVEEGNHYELMENEGLYSELYNLQMKHFQQEEVIDL</sequence>
<feature type="transmembrane region" description="Helical" evidence="9">
    <location>
        <begin position="158"/>
        <end position="176"/>
    </location>
</feature>
<feature type="transmembrane region" description="Helical" evidence="9">
    <location>
        <begin position="79"/>
        <end position="99"/>
    </location>
</feature>
<evidence type="ECO:0000313" key="12">
    <source>
        <dbReference type="EMBL" id="AHX21604.1"/>
    </source>
</evidence>
<reference evidence="13" key="1">
    <citation type="submission" date="2014-03" db="EMBL/GenBank/DDBJ databases">
        <title>The Complete Genome Sequence of Bacillus bombyseptieus.</title>
        <authorList>
            <person name="Cheng T."/>
            <person name="Lin P."/>
            <person name="Jin S."/>
            <person name="Wu Y."/>
            <person name="Fu B."/>
            <person name="Long R."/>
            <person name="Liu D."/>
            <person name="Guo Y."/>
            <person name="Peng L."/>
            <person name="Xia Q."/>
        </authorList>
    </citation>
    <scope>NUCLEOTIDE SEQUENCE [LARGE SCALE GENOMIC DNA]</scope>
    <source>
        <strain evidence="13">wang</strain>
        <plasmid evidence="13">pBb</plasmid>
    </source>
</reference>
<dbReference type="InterPro" id="IPR011527">
    <property type="entry name" value="ABC1_TM_dom"/>
</dbReference>
<dbReference type="SMART" id="SM00382">
    <property type="entry name" value="AAA"/>
    <property type="match status" value="1"/>
</dbReference>
<dbReference type="Pfam" id="PF00664">
    <property type="entry name" value="ABC_membrane"/>
    <property type="match status" value="1"/>
</dbReference>
<keyword evidence="5" id="KW-0547">Nucleotide-binding</keyword>
<evidence type="ECO:0000256" key="7">
    <source>
        <dbReference type="ARBA" id="ARBA00022989"/>
    </source>
</evidence>
<dbReference type="GO" id="GO:0016887">
    <property type="term" value="F:ATP hydrolysis activity"/>
    <property type="evidence" value="ECO:0007669"/>
    <property type="project" value="InterPro"/>
</dbReference>
<feature type="domain" description="ABC transmembrane type-1" evidence="11">
    <location>
        <begin position="40"/>
        <end position="325"/>
    </location>
</feature>
<dbReference type="InterPro" id="IPR039421">
    <property type="entry name" value="Type_1_exporter"/>
</dbReference>
<evidence type="ECO:0000313" key="13">
    <source>
        <dbReference type="Proteomes" id="UP000031778"/>
    </source>
</evidence>
<geneLocation type="plasmid" evidence="12 13">
    <name>pBb</name>
</geneLocation>
<dbReference type="SUPFAM" id="SSF52540">
    <property type="entry name" value="P-loop containing nucleoside triphosphate hydrolases"/>
    <property type="match status" value="1"/>
</dbReference>
<evidence type="ECO:0000256" key="2">
    <source>
        <dbReference type="ARBA" id="ARBA00022448"/>
    </source>
</evidence>
<dbReference type="InterPro" id="IPR027417">
    <property type="entry name" value="P-loop_NTPase"/>
</dbReference>
<keyword evidence="12" id="KW-0614">Plasmid</keyword>
<keyword evidence="3" id="KW-1003">Cell membrane</keyword>
<dbReference type="Gene3D" id="1.20.1560.10">
    <property type="entry name" value="ABC transporter type 1, transmembrane domain"/>
    <property type="match status" value="1"/>
</dbReference>
<evidence type="ECO:0000256" key="6">
    <source>
        <dbReference type="ARBA" id="ARBA00022840"/>
    </source>
</evidence>
<organism evidence="12 13">
    <name type="scientific">Bacillus bombysepticus str. Wang</name>
    <dbReference type="NCBI Taxonomy" id="1330043"/>
    <lineage>
        <taxon>Bacteria</taxon>
        <taxon>Bacillati</taxon>
        <taxon>Bacillota</taxon>
        <taxon>Bacilli</taxon>
        <taxon>Bacillales</taxon>
        <taxon>Bacillaceae</taxon>
        <taxon>Bacillus</taxon>
        <taxon>Bacillus cereus group</taxon>
    </lineage>
</organism>
<keyword evidence="7 9" id="KW-1133">Transmembrane helix</keyword>
<dbReference type="GO" id="GO:0015421">
    <property type="term" value="F:ABC-type oligopeptide transporter activity"/>
    <property type="evidence" value="ECO:0007669"/>
    <property type="project" value="TreeGrafter"/>
</dbReference>
<evidence type="ECO:0000256" key="8">
    <source>
        <dbReference type="ARBA" id="ARBA00023136"/>
    </source>
</evidence>
<dbReference type="PROSITE" id="PS50893">
    <property type="entry name" value="ABC_TRANSPORTER_2"/>
    <property type="match status" value="1"/>
</dbReference>
<dbReference type="InterPro" id="IPR036640">
    <property type="entry name" value="ABC1_TM_sf"/>
</dbReference>
<keyword evidence="8 9" id="KW-0472">Membrane</keyword>
<dbReference type="Proteomes" id="UP000031778">
    <property type="component" value="Plasmid pBb"/>
</dbReference>
<dbReference type="InterPro" id="IPR003439">
    <property type="entry name" value="ABC_transporter-like_ATP-bd"/>
</dbReference>
<dbReference type="GO" id="GO:0005524">
    <property type="term" value="F:ATP binding"/>
    <property type="evidence" value="ECO:0007669"/>
    <property type="project" value="UniProtKB-KW"/>
</dbReference>
<dbReference type="AlphaFoldDB" id="A0A9W3L0N2"/>
<dbReference type="PROSITE" id="PS50929">
    <property type="entry name" value="ABC_TM1F"/>
    <property type="match status" value="1"/>
</dbReference>
<dbReference type="KEGG" id="bby:CY96_27570"/>
<dbReference type="SUPFAM" id="SSF90123">
    <property type="entry name" value="ABC transporter transmembrane region"/>
    <property type="match status" value="1"/>
</dbReference>